<proteinExistence type="predicted"/>
<organism evidence="3 4">
    <name type="scientific">Treponema primitia (strain ATCC BAA-887 / DSM 12427 / ZAS-2)</name>
    <dbReference type="NCBI Taxonomy" id="545694"/>
    <lineage>
        <taxon>Bacteria</taxon>
        <taxon>Pseudomonadati</taxon>
        <taxon>Spirochaetota</taxon>
        <taxon>Spirochaetia</taxon>
        <taxon>Spirochaetales</taxon>
        <taxon>Treponemataceae</taxon>
        <taxon>Treponema</taxon>
    </lineage>
</organism>
<reference evidence="4" key="1">
    <citation type="submission" date="2009-12" db="EMBL/GenBank/DDBJ databases">
        <title>Complete sequence of Treponema primitia strain ZAS-2.</title>
        <authorList>
            <person name="Tetu S.G."/>
            <person name="Matson E."/>
            <person name="Ren Q."/>
            <person name="Seshadri R."/>
            <person name="Elbourne L."/>
            <person name="Hassan K.A."/>
            <person name="Durkin A."/>
            <person name="Radune D."/>
            <person name="Mohamoud Y."/>
            <person name="Shay R."/>
            <person name="Jin S."/>
            <person name="Zhang X."/>
            <person name="Lucey K."/>
            <person name="Ballor N.R."/>
            <person name="Ottesen E."/>
            <person name="Rosenthal R."/>
            <person name="Allen A."/>
            <person name="Leadbetter J.R."/>
            <person name="Paulsen I.T."/>
        </authorList>
    </citation>
    <scope>NUCLEOTIDE SEQUENCE [LARGE SCALE GENOMIC DNA]</scope>
    <source>
        <strain evidence="4">ATCC BAA-887 / DSM 12427 / ZAS-2</strain>
    </source>
</reference>
<dbReference type="EMBL" id="CP001843">
    <property type="protein sequence ID" value="AEF85891.1"/>
    <property type="molecule type" value="Genomic_DNA"/>
</dbReference>
<keyword evidence="3" id="KW-0449">Lipoprotein</keyword>
<dbReference type="AlphaFoldDB" id="F5YHX0"/>
<evidence type="ECO:0000313" key="3">
    <source>
        <dbReference type="EMBL" id="AEF85891.1"/>
    </source>
</evidence>
<dbReference type="STRING" id="545694.TREPR_2336"/>
<name>F5YHX0_TREPZ</name>
<feature type="chain" id="PRO_5003331892" evidence="2">
    <location>
        <begin position="20"/>
        <end position="263"/>
    </location>
</feature>
<feature type="compositionally biased region" description="Low complexity" evidence="1">
    <location>
        <begin position="193"/>
        <end position="203"/>
    </location>
</feature>
<keyword evidence="4" id="KW-1185">Reference proteome</keyword>
<reference evidence="3 4" key="2">
    <citation type="journal article" date="2011" name="ISME J.">
        <title>RNA-seq reveals cooperative metabolic interactions between two termite-gut spirochete species in co-culture.</title>
        <authorList>
            <person name="Rosenthal A.Z."/>
            <person name="Matson E.G."/>
            <person name="Eldar A."/>
            <person name="Leadbetter J.R."/>
        </authorList>
    </citation>
    <scope>NUCLEOTIDE SEQUENCE [LARGE SCALE GENOMIC DNA]</scope>
    <source>
        <strain evidence="4">ATCC BAA-887 / DSM 12427 / ZAS-2</strain>
    </source>
</reference>
<feature type="signal peptide" evidence="2">
    <location>
        <begin position="1"/>
        <end position="19"/>
    </location>
</feature>
<protein>
    <submittedName>
        <fullName evidence="3">Putative lipoprotein</fullName>
    </submittedName>
</protein>
<dbReference type="OrthoDB" id="7168509at2"/>
<dbReference type="KEGG" id="tpi:TREPR_2336"/>
<accession>F5YHX0</accession>
<dbReference type="eggNOG" id="ENOG5032B09">
    <property type="taxonomic scope" value="Bacteria"/>
</dbReference>
<dbReference type="PROSITE" id="PS51257">
    <property type="entry name" value="PROKAR_LIPOPROTEIN"/>
    <property type="match status" value="1"/>
</dbReference>
<sequence length="263" mass="30180">MKKLRFPSLFILLTLTALGSCGIEDYKYLDPVEPGNIVRILNTQAFIYLPRQEEYYFKNFVIYYRIYISGSLLTGSISPDDSNTLNSINASLYSDYRSILPYTNSNNSVVPTNMDYIFANRRYFTLQLEDISIDSFLEHTSGGYITLDFNQSTSPWPALFMGDTRSNSSLTPHPLYRHSDADSRPSNPNNRYLTNNSDLNNSDNIKEDASRQNWDVARNTQQIPGEAYTYVSMYIMSYGIEDNFSSIFSIPTFIGIFRLPNEM</sequence>
<evidence type="ECO:0000313" key="4">
    <source>
        <dbReference type="Proteomes" id="UP000009223"/>
    </source>
</evidence>
<dbReference type="HOGENOM" id="CLU_1057448_0_0_12"/>
<keyword evidence="2" id="KW-0732">Signal</keyword>
<evidence type="ECO:0000256" key="2">
    <source>
        <dbReference type="SAM" id="SignalP"/>
    </source>
</evidence>
<feature type="region of interest" description="Disordered" evidence="1">
    <location>
        <begin position="171"/>
        <end position="212"/>
    </location>
</feature>
<dbReference type="Proteomes" id="UP000009223">
    <property type="component" value="Chromosome"/>
</dbReference>
<gene>
    <name evidence="3" type="ordered locus">TREPR_2336</name>
</gene>
<evidence type="ECO:0000256" key="1">
    <source>
        <dbReference type="SAM" id="MobiDB-lite"/>
    </source>
</evidence>